<name>A0A6N2BTZ3_SOLCI</name>
<evidence type="ECO:0000256" key="1">
    <source>
        <dbReference type="SAM" id="MobiDB-lite"/>
    </source>
</evidence>
<feature type="compositionally biased region" description="Basic and acidic residues" evidence="1">
    <location>
        <begin position="1"/>
        <end position="15"/>
    </location>
</feature>
<evidence type="ECO:0000313" key="2">
    <source>
        <dbReference type="EMBL" id="TMW97080.1"/>
    </source>
</evidence>
<comment type="caution">
    <text evidence="2">The sequence shown here is derived from an EMBL/GenBank/DDBJ whole genome shotgun (WGS) entry which is preliminary data.</text>
</comment>
<feature type="region of interest" description="Disordered" evidence="1">
    <location>
        <begin position="1"/>
        <end position="40"/>
    </location>
</feature>
<proteinExistence type="predicted"/>
<organism evidence="2">
    <name type="scientific">Solanum chilense</name>
    <name type="common">Tomato</name>
    <name type="synonym">Lycopersicon chilense</name>
    <dbReference type="NCBI Taxonomy" id="4083"/>
    <lineage>
        <taxon>Eukaryota</taxon>
        <taxon>Viridiplantae</taxon>
        <taxon>Streptophyta</taxon>
        <taxon>Embryophyta</taxon>
        <taxon>Tracheophyta</taxon>
        <taxon>Spermatophyta</taxon>
        <taxon>Magnoliopsida</taxon>
        <taxon>eudicotyledons</taxon>
        <taxon>Gunneridae</taxon>
        <taxon>Pentapetalae</taxon>
        <taxon>asterids</taxon>
        <taxon>lamiids</taxon>
        <taxon>Solanales</taxon>
        <taxon>Solanaceae</taxon>
        <taxon>Solanoideae</taxon>
        <taxon>Solaneae</taxon>
        <taxon>Solanum</taxon>
        <taxon>Solanum subgen. Lycopersicon</taxon>
    </lineage>
</organism>
<feature type="compositionally biased region" description="Basic and acidic residues" evidence="1">
    <location>
        <begin position="22"/>
        <end position="32"/>
    </location>
</feature>
<dbReference type="EMBL" id="RXGB01001899">
    <property type="protein sequence ID" value="TMW97080.1"/>
    <property type="molecule type" value="Genomic_DNA"/>
</dbReference>
<sequence length="227" mass="25382">MTTRREATRRVEDKIANAGVPPHDKQAPDQEKVPATQDQDITTQAQDMTSQENHEFAPRVNQNANAMASRLRDFLRMNPPTFFGSKINEYPQDLLDEFQKILYAMGRFSNQVPPNVLSSNKYKVPKPKPQGGKVGGLSSENFNCAKCGKRHLGKFLMGLGNCFGCGTNGHMVKDRPVYKTQGRESNQAKKSGLSSDALKKNHFYALKSRGDQEDSPCCYQYVASIFN</sequence>
<dbReference type="AlphaFoldDB" id="A0A6N2BTZ3"/>
<reference evidence="2" key="1">
    <citation type="submission" date="2019-05" db="EMBL/GenBank/DDBJ databases">
        <title>The de novo reference genome and transcriptome assemblies of the wild tomato species Solanum chilense.</title>
        <authorList>
            <person name="Stam R."/>
            <person name="Nosenko T."/>
            <person name="Hoerger A.C."/>
            <person name="Stephan W."/>
            <person name="Seidel M.A."/>
            <person name="Kuhn J.M.M."/>
            <person name="Haberer G."/>
            <person name="Tellier A."/>
        </authorList>
    </citation>
    <scope>NUCLEOTIDE SEQUENCE</scope>
    <source>
        <tissue evidence="2">Mature leaves</tissue>
    </source>
</reference>
<accession>A0A6N2BTZ3</accession>
<protein>
    <submittedName>
        <fullName evidence="2">Uncharacterized protein</fullName>
    </submittedName>
</protein>
<gene>
    <name evidence="2" type="ORF">EJD97_006244</name>
</gene>